<dbReference type="InterPro" id="IPR023707">
    <property type="entry name" value="OM_assembly_BamA"/>
</dbReference>
<comment type="similarity">
    <text evidence="8">Belongs to the BamA family.</text>
</comment>
<feature type="domain" description="POTRA" evidence="10">
    <location>
        <begin position="395"/>
        <end position="469"/>
    </location>
</feature>
<evidence type="ECO:0000256" key="1">
    <source>
        <dbReference type="ARBA" id="ARBA00004370"/>
    </source>
</evidence>
<keyword evidence="7 8" id="KW-0998">Cell outer membrane</keyword>
<dbReference type="GO" id="GO:0043165">
    <property type="term" value="P:Gram-negative-bacterium-type cell outer membrane assembly"/>
    <property type="evidence" value="ECO:0007669"/>
    <property type="project" value="UniProtKB-UniRule"/>
</dbReference>
<reference evidence="11 12" key="1">
    <citation type="journal article" date="2022" name="Res Sq">
        <title>Evolution of multicellular longitudinally dividing oral cavity symbionts (Neisseriaceae).</title>
        <authorList>
            <person name="Nyongesa S."/>
            <person name="Weber P."/>
            <person name="Bernet E."/>
            <person name="Pullido F."/>
            <person name="Nieckarz M."/>
            <person name="Delaby M."/>
            <person name="Nieves C."/>
            <person name="Viehboeck T."/>
            <person name="Krause N."/>
            <person name="Rivera-Millot A."/>
            <person name="Nakamura A."/>
            <person name="Vischer N."/>
            <person name="VanNieuwenhze M."/>
            <person name="Brun Y."/>
            <person name="Cava F."/>
            <person name="Bulgheresi S."/>
            <person name="Veyrier F."/>
        </authorList>
    </citation>
    <scope>NUCLEOTIDE SEQUENCE [LARGE SCALE GENOMIC DNA]</scope>
    <source>
        <strain evidence="11 12">17694</strain>
    </source>
</reference>
<accession>A0ABD8B6V4</accession>
<dbReference type="PANTHER" id="PTHR12815:SF23">
    <property type="entry name" value="OUTER MEMBRANE PROTEIN ASSEMBLY FACTOR BAMA"/>
    <property type="match status" value="1"/>
</dbReference>
<keyword evidence="6 8" id="KW-0472">Membrane</keyword>
<evidence type="ECO:0000313" key="12">
    <source>
        <dbReference type="Proteomes" id="UP000831534"/>
    </source>
</evidence>
<dbReference type="PANTHER" id="PTHR12815">
    <property type="entry name" value="SORTING AND ASSEMBLY MACHINERY SAMM50 PROTEIN FAMILY MEMBER"/>
    <property type="match status" value="1"/>
</dbReference>
<keyword evidence="12" id="KW-1185">Reference proteome</keyword>
<dbReference type="InterPro" id="IPR039910">
    <property type="entry name" value="D15-like"/>
</dbReference>
<dbReference type="InterPro" id="IPR000184">
    <property type="entry name" value="Bac_surfAg_D15"/>
</dbReference>
<dbReference type="PROSITE" id="PS51779">
    <property type="entry name" value="POTRA"/>
    <property type="match status" value="3"/>
</dbReference>
<dbReference type="EMBL" id="CP091521">
    <property type="protein sequence ID" value="XHH49730.1"/>
    <property type="molecule type" value="Genomic_DNA"/>
</dbReference>
<keyword evidence="2 8" id="KW-1134">Transmembrane beta strand</keyword>
<dbReference type="GO" id="GO:0009279">
    <property type="term" value="C:cell outer membrane"/>
    <property type="evidence" value="ECO:0007669"/>
    <property type="project" value="UniProtKB-SubCell"/>
</dbReference>
<dbReference type="KEGG" id="ckh:LVJ77_12425"/>
<dbReference type="Gene3D" id="3.10.20.310">
    <property type="entry name" value="membrane protein fhac"/>
    <property type="match status" value="5"/>
</dbReference>
<name>A0ABD8B6V4_9NEIS</name>
<dbReference type="RefSeq" id="WP_245571955.1">
    <property type="nucleotide sequence ID" value="NZ_CP091521.1"/>
</dbReference>
<evidence type="ECO:0000256" key="6">
    <source>
        <dbReference type="ARBA" id="ARBA00023136"/>
    </source>
</evidence>
<feature type="domain" description="POTRA" evidence="10">
    <location>
        <begin position="218"/>
        <end position="306"/>
    </location>
</feature>
<proteinExistence type="inferred from homology"/>
<dbReference type="Proteomes" id="UP000831534">
    <property type="component" value="Chromosome"/>
</dbReference>
<dbReference type="PIRSF" id="PIRSF006076">
    <property type="entry name" value="OM_assembly_OMP85"/>
    <property type="match status" value="1"/>
</dbReference>
<organism evidence="11 12">
    <name type="scientific">Conchiformibius kuhniae</name>
    <dbReference type="NCBI Taxonomy" id="211502"/>
    <lineage>
        <taxon>Bacteria</taxon>
        <taxon>Pseudomonadati</taxon>
        <taxon>Pseudomonadota</taxon>
        <taxon>Betaproteobacteria</taxon>
        <taxon>Neisseriales</taxon>
        <taxon>Neisseriaceae</taxon>
        <taxon>Conchiformibius</taxon>
    </lineage>
</organism>
<dbReference type="InterPro" id="IPR010827">
    <property type="entry name" value="BamA/TamA_POTRA"/>
</dbReference>
<dbReference type="InterPro" id="IPR034746">
    <property type="entry name" value="POTRA"/>
</dbReference>
<feature type="domain" description="POTRA" evidence="10">
    <location>
        <begin position="25"/>
        <end position="92"/>
    </location>
</feature>
<evidence type="ECO:0000256" key="9">
    <source>
        <dbReference type="NCBIfam" id="TIGR03303"/>
    </source>
</evidence>
<protein>
    <recommendedName>
        <fullName evidence="8 9">Outer membrane protein assembly factor BamA</fullName>
    </recommendedName>
</protein>
<evidence type="ECO:0000313" key="11">
    <source>
        <dbReference type="EMBL" id="XHH49730.1"/>
    </source>
</evidence>
<comment type="function">
    <text evidence="8">Part of the outer membrane protein assembly complex, which is involved in assembly and insertion of beta-barrel proteins into the outer membrane.</text>
</comment>
<gene>
    <name evidence="8 11" type="primary">bamA</name>
    <name evidence="11" type="ORF">LVJ77_12425</name>
</gene>
<dbReference type="GO" id="GO:0051205">
    <property type="term" value="P:protein insertion into membrane"/>
    <property type="evidence" value="ECO:0007669"/>
    <property type="project" value="UniProtKB-UniRule"/>
</dbReference>
<evidence type="ECO:0000256" key="7">
    <source>
        <dbReference type="ARBA" id="ARBA00023237"/>
    </source>
</evidence>
<evidence type="ECO:0000256" key="3">
    <source>
        <dbReference type="ARBA" id="ARBA00022692"/>
    </source>
</evidence>
<dbReference type="AlphaFoldDB" id="A0ABD8B6V4"/>
<keyword evidence="4 8" id="KW-0732">Signal</keyword>
<evidence type="ECO:0000256" key="5">
    <source>
        <dbReference type="ARBA" id="ARBA00022737"/>
    </source>
</evidence>
<dbReference type="NCBIfam" id="TIGR03303">
    <property type="entry name" value="OM_YaeT"/>
    <property type="match status" value="1"/>
</dbReference>
<evidence type="ECO:0000259" key="10">
    <source>
        <dbReference type="PROSITE" id="PS51779"/>
    </source>
</evidence>
<comment type="subcellular location">
    <subcellularLocation>
        <location evidence="8">Cell outer membrane</location>
    </subcellularLocation>
    <subcellularLocation>
        <location evidence="1">Membrane</location>
    </subcellularLocation>
</comment>
<comment type="subunit">
    <text evidence="8">Part of the Bam complex.</text>
</comment>
<keyword evidence="3 8" id="KW-0812">Transmembrane</keyword>
<evidence type="ECO:0000256" key="2">
    <source>
        <dbReference type="ARBA" id="ARBA00022452"/>
    </source>
</evidence>
<dbReference type="HAMAP" id="MF_01430">
    <property type="entry name" value="OM_assembly_BamA"/>
    <property type="match status" value="1"/>
</dbReference>
<evidence type="ECO:0000256" key="4">
    <source>
        <dbReference type="ARBA" id="ARBA00022729"/>
    </source>
</evidence>
<dbReference type="Gene3D" id="2.40.160.50">
    <property type="entry name" value="membrane protein fhac: a member of the omp85/tpsb transporter family"/>
    <property type="match status" value="1"/>
</dbReference>
<dbReference type="Pfam" id="PF01103">
    <property type="entry name" value="Omp85"/>
    <property type="match status" value="1"/>
</dbReference>
<dbReference type="Pfam" id="PF07244">
    <property type="entry name" value="POTRA"/>
    <property type="match status" value="5"/>
</dbReference>
<evidence type="ECO:0000256" key="8">
    <source>
        <dbReference type="HAMAP-Rule" id="MF_01430"/>
    </source>
</evidence>
<feature type="chain" id="PRO_5044513231" description="Outer membrane protein assembly factor BamA" evidence="8">
    <location>
        <begin position="23"/>
        <end position="849"/>
    </location>
</feature>
<feature type="signal peptide" evidence="8">
    <location>
        <begin position="1"/>
        <end position="22"/>
    </location>
</feature>
<keyword evidence="5 8" id="KW-0677">Repeat</keyword>
<sequence precursor="true">MMNLKKLTLTLIALGLVSPALASGFNISELRIEGEQHTSEATVHSLLPVKAGEAYTPQTGEDIIRSLYASGFYENVTLEQNGNMLIITVKERPIISNITIKGAKVLQADAILKQMAQMRGSTNADAADLISDPNNLDHDTKLQSLERDAGRDAEQALAATGLSKGDFFSQEALTRALQALAAAYREQGKNNVKITPQVQELARNRVAVTINIEEGDTTRVKQIEFEGNQHFSDARLARQIGLTDGTLMSWATKSDVFAWEKFAADKARLESFYRTRGFFDAEVDLADRELNDERTREKVVIKVSEGKRYRWGKTAIGGDNKEVPQEKLLKHLAKIQTGKWSNFEQLEQVLAAIRLELQSAGYAYADAQVEAQRHSDDNGEGIIDITVQLIPGPRIAVREINISGNKKTRDEVIRREFRQMEGAVYDKSKLDRSQQRLMQLGYFEDVKIEGKPTAENDQQLDVSVAVKERNTGSLNASAGWSQDDGLVIAASVAQDNLFGTGKSASAGLSRSKVRQNANISFTDPYFTPDGVSMTYSLFGSNYNPYKLNQSPRSYRIKKYGGTAIMGVPVTEYDRVNFGLGAEHLTVGLYPQSPTRYRRFVDNNGSKNWIYKGLLSWYRNTTDDAFWPTKGYQANVSAEAGLPGSGLQYYQLDHQQTWYVPLNKTFTLMLNGQFGYSGNYGKTKELPFMYAQTGGGLGSVRGYETGSLGPKFYDYDCDTATNKCYNLGTEHYGGKLAANVNAELLFPFPGMKNNKSVRLSLFADAGSVWDGKTYTPGLYHPQTNPNAHNNYYGENVSHKSSFQKELRYSAGAALTWISPMGPIKLSYAYPLNKKKTDQVQRFQFQLGTVF</sequence>